<feature type="compositionally biased region" description="Basic residues" evidence="1">
    <location>
        <begin position="114"/>
        <end position="124"/>
    </location>
</feature>
<protein>
    <submittedName>
        <fullName evidence="3">Myelin basic protein</fullName>
    </submittedName>
</protein>
<feature type="compositionally biased region" description="Low complexity" evidence="1">
    <location>
        <begin position="81"/>
        <end position="90"/>
    </location>
</feature>
<accession>A0A1I8I9C5</accession>
<dbReference type="WBParaSite" id="maker-uti_cns_0010938-snap-gene-0.6-mRNA-1">
    <property type="protein sequence ID" value="maker-uti_cns_0010938-snap-gene-0.6-mRNA-1"/>
    <property type="gene ID" value="maker-uti_cns_0010938-snap-gene-0.6"/>
</dbReference>
<feature type="compositionally biased region" description="Basic residues" evidence="1">
    <location>
        <begin position="1"/>
        <end position="10"/>
    </location>
</feature>
<feature type="compositionally biased region" description="Basic and acidic residues" evidence="1">
    <location>
        <begin position="48"/>
        <end position="57"/>
    </location>
</feature>
<dbReference type="Proteomes" id="UP000095280">
    <property type="component" value="Unplaced"/>
</dbReference>
<sequence>MSKSFRRLGLGRKSDSRLQSKSNWKEQLHCAGTEPATEFEPQMPHGRYGADRGHDSSADSTGVSGAHFDPSWRRNQQQMPAGASGMSASSGAGGANSDKPATGSKIKSIFRGIGIKRAKSSSKQ</sequence>
<name>A0A1I8I9C5_9PLAT</name>
<reference evidence="3" key="1">
    <citation type="submission" date="2016-11" db="UniProtKB">
        <authorList>
            <consortium name="WormBaseParasite"/>
        </authorList>
    </citation>
    <scope>IDENTIFICATION</scope>
</reference>
<feature type="compositionally biased region" description="Basic and acidic residues" evidence="1">
    <location>
        <begin position="12"/>
        <end position="28"/>
    </location>
</feature>
<feature type="region of interest" description="Disordered" evidence="1">
    <location>
        <begin position="1"/>
        <end position="124"/>
    </location>
</feature>
<evidence type="ECO:0000256" key="1">
    <source>
        <dbReference type="SAM" id="MobiDB-lite"/>
    </source>
</evidence>
<proteinExistence type="predicted"/>
<dbReference type="AlphaFoldDB" id="A0A1I8I9C5"/>
<evidence type="ECO:0000313" key="2">
    <source>
        <dbReference type="Proteomes" id="UP000095280"/>
    </source>
</evidence>
<evidence type="ECO:0000313" key="3">
    <source>
        <dbReference type="WBParaSite" id="maker-uti_cns_0010938-snap-gene-0.6-mRNA-1"/>
    </source>
</evidence>
<organism evidence="2 3">
    <name type="scientific">Macrostomum lignano</name>
    <dbReference type="NCBI Taxonomy" id="282301"/>
    <lineage>
        <taxon>Eukaryota</taxon>
        <taxon>Metazoa</taxon>
        <taxon>Spiralia</taxon>
        <taxon>Lophotrochozoa</taxon>
        <taxon>Platyhelminthes</taxon>
        <taxon>Rhabditophora</taxon>
        <taxon>Macrostomorpha</taxon>
        <taxon>Macrostomida</taxon>
        <taxon>Macrostomidae</taxon>
        <taxon>Macrostomum</taxon>
    </lineage>
</organism>
<keyword evidence="2" id="KW-1185">Reference proteome</keyword>